<feature type="compositionally biased region" description="Low complexity" evidence="1">
    <location>
        <begin position="85"/>
        <end position="102"/>
    </location>
</feature>
<dbReference type="EMBL" id="LCWV01000010">
    <property type="protein sequence ID" value="PWI70059.1"/>
    <property type="molecule type" value="Genomic_DNA"/>
</dbReference>
<proteinExistence type="predicted"/>
<protein>
    <submittedName>
        <fullName evidence="2">Uncharacterized protein</fullName>
    </submittedName>
</protein>
<comment type="caution">
    <text evidence="2">The sequence shown here is derived from an EMBL/GenBank/DDBJ whole genome shotgun (WGS) entry which is preliminary data.</text>
</comment>
<dbReference type="Proteomes" id="UP000245956">
    <property type="component" value="Unassembled WGS sequence"/>
</dbReference>
<evidence type="ECO:0000313" key="3">
    <source>
        <dbReference type="Proteomes" id="UP000245956"/>
    </source>
</evidence>
<evidence type="ECO:0000256" key="1">
    <source>
        <dbReference type="SAM" id="MobiDB-lite"/>
    </source>
</evidence>
<accession>A0A2U3E6G0</accession>
<evidence type="ECO:0000313" key="2">
    <source>
        <dbReference type="EMBL" id="PWI70059.1"/>
    </source>
</evidence>
<feature type="region of interest" description="Disordered" evidence="1">
    <location>
        <begin position="55"/>
        <end position="177"/>
    </location>
</feature>
<gene>
    <name evidence="2" type="ORF">PCL_00203</name>
</gene>
<organism evidence="2 3">
    <name type="scientific">Purpureocillium lilacinum</name>
    <name type="common">Paecilomyces lilacinus</name>
    <dbReference type="NCBI Taxonomy" id="33203"/>
    <lineage>
        <taxon>Eukaryota</taxon>
        <taxon>Fungi</taxon>
        <taxon>Dikarya</taxon>
        <taxon>Ascomycota</taxon>
        <taxon>Pezizomycotina</taxon>
        <taxon>Sordariomycetes</taxon>
        <taxon>Hypocreomycetidae</taxon>
        <taxon>Hypocreales</taxon>
        <taxon>Ophiocordycipitaceae</taxon>
        <taxon>Purpureocillium</taxon>
    </lineage>
</organism>
<feature type="compositionally biased region" description="Gly residues" evidence="1">
    <location>
        <begin position="154"/>
        <end position="167"/>
    </location>
</feature>
<name>A0A2U3E6G0_PURLI</name>
<sequence>MPARAHQQSSGSSSQTCISPGGAVEVRLSGGAGRPSSAAPSVALALSRWNSPRFSCSPPAVQVASHPAAPALGQGASGGGRGEGRAPNGAPAGQISGASSSSQREPSLPYSWMHGEDPPPKAAHAQPVNGAATDHPSRSCQHRHLVERSVLGAKPGGLGPARDGGGPAQPPGGVRPAAPCRTHKLRRVLGANPEACSGMRCVLGTECHYGAMMTCRRGRSSRGSCHLRRRVGGVICSISRSVAPTGI</sequence>
<dbReference type="AlphaFoldDB" id="A0A2U3E6G0"/>
<feature type="region of interest" description="Disordered" evidence="1">
    <location>
        <begin position="1"/>
        <end position="43"/>
    </location>
</feature>
<reference evidence="2 3" key="1">
    <citation type="journal article" date="2016" name="Front. Microbiol.">
        <title>Genome and transcriptome sequences reveal the specific parasitism of the nematophagous Purpureocillium lilacinum 36-1.</title>
        <authorList>
            <person name="Xie J."/>
            <person name="Li S."/>
            <person name="Mo C."/>
            <person name="Xiao X."/>
            <person name="Peng D."/>
            <person name="Wang G."/>
            <person name="Xiao Y."/>
        </authorList>
    </citation>
    <scope>NUCLEOTIDE SEQUENCE [LARGE SCALE GENOMIC DNA]</scope>
    <source>
        <strain evidence="2 3">36-1</strain>
    </source>
</reference>